<dbReference type="Proteomes" id="UP001589627">
    <property type="component" value="Unassembled WGS sequence"/>
</dbReference>
<dbReference type="PANTHER" id="PTHR43394:SF1">
    <property type="entry name" value="ATP-BINDING CASSETTE SUB-FAMILY B MEMBER 10, MITOCHONDRIAL"/>
    <property type="match status" value="1"/>
</dbReference>
<sequence>LTGEARARGAVLLAGVPLDAYDAADVRAAVRGLTQDAHVFAASIRANLALARPGASAADLEAAARRAGLLDWIDSLPEGWDTPVANDLLSGGQRQRLLLARALLSDPPVLLLDEPAEGLDLPTADRLVTEMLGDERTVVLVTHRLAPLRAADEIVVLDRGRVVQRGPHDALATADGPYRDLWEAERLHTDHSAGVKTW</sequence>
<dbReference type="RefSeq" id="WP_378213559.1">
    <property type="nucleotide sequence ID" value="NZ_JBHLZP010001029.1"/>
</dbReference>
<name>A0ABV5YZ77_9ACTN</name>
<accession>A0ABV5YZ77</accession>
<dbReference type="PROSITE" id="PS00211">
    <property type="entry name" value="ABC_TRANSPORTER_1"/>
    <property type="match status" value="1"/>
</dbReference>
<comment type="caution">
    <text evidence="2">The sequence shown here is derived from an EMBL/GenBank/DDBJ whole genome shotgun (WGS) entry which is preliminary data.</text>
</comment>
<dbReference type="EMBL" id="JBHLZP010001029">
    <property type="protein sequence ID" value="MFB9840328.1"/>
    <property type="molecule type" value="Genomic_DNA"/>
</dbReference>
<dbReference type="Gene3D" id="3.40.50.300">
    <property type="entry name" value="P-loop containing nucleotide triphosphate hydrolases"/>
    <property type="match status" value="1"/>
</dbReference>
<dbReference type="InterPro" id="IPR027417">
    <property type="entry name" value="P-loop_NTPase"/>
</dbReference>
<feature type="non-terminal residue" evidence="2">
    <location>
        <position position="1"/>
    </location>
</feature>
<evidence type="ECO:0000313" key="2">
    <source>
        <dbReference type="EMBL" id="MFB9840328.1"/>
    </source>
</evidence>
<dbReference type="Pfam" id="PF00005">
    <property type="entry name" value="ABC_tran"/>
    <property type="match status" value="1"/>
</dbReference>
<gene>
    <name evidence="2" type="ORF">ACFFNX_50095</name>
</gene>
<evidence type="ECO:0000313" key="3">
    <source>
        <dbReference type="Proteomes" id="UP001589627"/>
    </source>
</evidence>
<keyword evidence="2" id="KW-0547">Nucleotide-binding</keyword>
<dbReference type="InterPro" id="IPR017871">
    <property type="entry name" value="ABC_transporter-like_CS"/>
</dbReference>
<dbReference type="PANTHER" id="PTHR43394">
    <property type="entry name" value="ATP-DEPENDENT PERMEASE MDL1, MITOCHONDRIAL"/>
    <property type="match status" value="1"/>
</dbReference>
<protein>
    <submittedName>
        <fullName evidence="2">ATP-binding cassette domain-containing protein</fullName>
    </submittedName>
</protein>
<keyword evidence="3" id="KW-1185">Reference proteome</keyword>
<dbReference type="SUPFAM" id="SSF52540">
    <property type="entry name" value="P-loop containing nucleoside triphosphate hydrolases"/>
    <property type="match status" value="1"/>
</dbReference>
<proteinExistence type="predicted"/>
<reference evidence="2 3" key="1">
    <citation type="submission" date="2024-09" db="EMBL/GenBank/DDBJ databases">
        <authorList>
            <person name="Sun Q."/>
            <person name="Mori K."/>
        </authorList>
    </citation>
    <scope>NUCLEOTIDE SEQUENCE [LARGE SCALE GENOMIC DNA]</scope>
    <source>
        <strain evidence="2 3">TBRC 0563</strain>
    </source>
</reference>
<evidence type="ECO:0000259" key="1">
    <source>
        <dbReference type="Pfam" id="PF00005"/>
    </source>
</evidence>
<dbReference type="InterPro" id="IPR003439">
    <property type="entry name" value="ABC_transporter-like_ATP-bd"/>
</dbReference>
<feature type="domain" description="ABC transporter" evidence="1">
    <location>
        <begin position="4"/>
        <end position="116"/>
    </location>
</feature>
<organism evidence="2 3">
    <name type="scientific">Actinoallomurus acaciae</name>
    <dbReference type="NCBI Taxonomy" id="502577"/>
    <lineage>
        <taxon>Bacteria</taxon>
        <taxon>Bacillati</taxon>
        <taxon>Actinomycetota</taxon>
        <taxon>Actinomycetes</taxon>
        <taxon>Streptosporangiales</taxon>
        <taxon>Thermomonosporaceae</taxon>
        <taxon>Actinoallomurus</taxon>
    </lineage>
</organism>
<dbReference type="GO" id="GO:0005524">
    <property type="term" value="F:ATP binding"/>
    <property type="evidence" value="ECO:0007669"/>
    <property type="project" value="UniProtKB-KW"/>
</dbReference>
<dbReference type="InterPro" id="IPR039421">
    <property type="entry name" value="Type_1_exporter"/>
</dbReference>
<keyword evidence="2" id="KW-0067">ATP-binding</keyword>